<evidence type="ECO:0000313" key="11">
    <source>
        <dbReference type="Proteomes" id="UP001270362"/>
    </source>
</evidence>
<comment type="similarity">
    <text evidence="2">Belongs to the MAD1 family.</text>
</comment>
<dbReference type="Proteomes" id="UP001270362">
    <property type="component" value="Unassembled WGS sequence"/>
</dbReference>
<feature type="region of interest" description="Disordered" evidence="9">
    <location>
        <begin position="568"/>
        <end position="593"/>
    </location>
</feature>
<protein>
    <recommendedName>
        <fullName evidence="3">Spindle assembly checkpoint component MAD1</fullName>
    </recommendedName>
</protein>
<sequence length="832" mass="93206">MSRKGPESEGGSGSRRKHKPQPSEHHLNLVNGMVSHTPKGDPPGAARRGSLSGASQFRASAGPGFSRPQTSLRESRLRAPHASSVRGTSTQPSYNLFTGESRRDVTAAMARPGSRQQSIPSGPSPPRGRAATAGSSFSRESSKENLAPPDAEVYERQRRQIEELKADVNTLRYQINNYEQEKELVRLQMENEVRDTKRRAEEDFKAKQAADGDKTKALRHVEALQTELESLRADHDTQKRELEARARDAQEEARLLQEQLEDLSAAKDEAARMAERGMTDLRARISALERTAQETEQESRTREDVLERTQALLAERDETLGSLEADVLRLKAQTGDAETISVIRRELSDQVTHIRMLEAKNRDQLAELKHLRQTHKAVEVVEEEKRSLQRRMEAYESLEAELAEERTQRQRLEDERRAWTAYLESTSNSDHPIEFDSPEAVARALIEERLKSASLLERLGSLQPEIADRDNIIRTLEDEKHNLRSQIEKLKTAGGANTGNDKARARLDRQRALAVKEVEYLRAQLKTFDMEDMTLAPESVDEQKMKRIQDLEDLVDKYKQEVDTLHADLSSTESTSTSPSTNPAQPLTGTKRLRDDADLEADSEQLGQLARKNRKLQADLSEAQTALQLLQKEHEVSTSQLASAKEQLKTRVLALRSNPTSDFEAVKTSTLAALKLENAELVAHIQRQPTLFATIPASQLAAAQREVAEARAETASSQKSSRRLKEVWAAKSAEFKEAVFSTLGWTVSFIPGGKMRVESVYHPSVTDEHENSIVFDGEKGTMKVGGGPKSAFANRIGDNIKFWVRERGCVPCFLAALTLEFYDEHTRAVRPS</sequence>
<dbReference type="GO" id="GO:0005635">
    <property type="term" value="C:nuclear envelope"/>
    <property type="evidence" value="ECO:0007669"/>
    <property type="project" value="TreeGrafter"/>
</dbReference>
<keyword evidence="8" id="KW-0175">Coiled coil</keyword>
<evidence type="ECO:0000256" key="1">
    <source>
        <dbReference type="ARBA" id="ARBA00004123"/>
    </source>
</evidence>
<dbReference type="Gene3D" id="6.10.250.90">
    <property type="match status" value="1"/>
</dbReference>
<dbReference type="Gene3D" id="3.30.457.60">
    <property type="match status" value="1"/>
</dbReference>
<feature type="coiled-coil region" evidence="8">
    <location>
        <begin position="599"/>
        <end position="647"/>
    </location>
</feature>
<reference evidence="10" key="2">
    <citation type="submission" date="2023-06" db="EMBL/GenBank/DDBJ databases">
        <authorList>
            <consortium name="Lawrence Berkeley National Laboratory"/>
            <person name="Haridas S."/>
            <person name="Hensen N."/>
            <person name="Bonometti L."/>
            <person name="Westerberg I."/>
            <person name="Brannstrom I.O."/>
            <person name="Guillou S."/>
            <person name="Cros-Aarteil S."/>
            <person name="Calhoun S."/>
            <person name="Kuo A."/>
            <person name="Mondo S."/>
            <person name="Pangilinan J."/>
            <person name="Riley R."/>
            <person name="Labutti K."/>
            <person name="Andreopoulos B."/>
            <person name="Lipzen A."/>
            <person name="Chen C."/>
            <person name="Yanf M."/>
            <person name="Daum C."/>
            <person name="Ng V."/>
            <person name="Clum A."/>
            <person name="Steindorff A."/>
            <person name="Ohm R."/>
            <person name="Martin F."/>
            <person name="Silar P."/>
            <person name="Natvig D."/>
            <person name="Lalanne C."/>
            <person name="Gautier V."/>
            <person name="Ament-Velasquez S.L."/>
            <person name="Kruys A."/>
            <person name="Hutchinson M.I."/>
            <person name="Powell A.J."/>
            <person name="Barry K."/>
            <person name="Miller A.N."/>
            <person name="Grigoriev I.V."/>
            <person name="Debuchy R."/>
            <person name="Gladieux P."/>
            <person name="Thoren M.H."/>
            <person name="Johannesson H."/>
        </authorList>
    </citation>
    <scope>NUCLEOTIDE SEQUENCE</scope>
    <source>
        <strain evidence="10">CBS 314.62</strain>
    </source>
</reference>
<evidence type="ECO:0000256" key="2">
    <source>
        <dbReference type="ARBA" id="ARBA00008029"/>
    </source>
</evidence>
<evidence type="ECO:0000256" key="9">
    <source>
        <dbReference type="SAM" id="MobiDB-lite"/>
    </source>
</evidence>
<accession>A0AAE1CBM9</accession>
<feature type="region of interest" description="Disordered" evidence="9">
    <location>
        <begin position="1"/>
        <end position="155"/>
    </location>
</feature>
<feature type="compositionally biased region" description="Low complexity" evidence="9">
    <location>
        <begin position="570"/>
        <end position="581"/>
    </location>
</feature>
<keyword evidence="7" id="KW-0131">Cell cycle</keyword>
<dbReference type="GO" id="GO:0072686">
    <property type="term" value="C:mitotic spindle"/>
    <property type="evidence" value="ECO:0007669"/>
    <property type="project" value="TreeGrafter"/>
</dbReference>
<dbReference type="AlphaFoldDB" id="A0AAE1CBM9"/>
<keyword evidence="4" id="KW-0132">Cell division</keyword>
<dbReference type="EMBL" id="JAULSO010000002">
    <property type="protein sequence ID" value="KAK3687738.1"/>
    <property type="molecule type" value="Genomic_DNA"/>
</dbReference>
<dbReference type="PANTHER" id="PTHR23168:SF0">
    <property type="entry name" value="MITOTIC SPINDLE ASSEMBLY CHECKPOINT PROTEIN MAD1"/>
    <property type="match status" value="1"/>
</dbReference>
<name>A0AAE1CBM9_9PEZI</name>
<keyword evidence="6" id="KW-0539">Nucleus</keyword>
<evidence type="ECO:0000256" key="7">
    <source>
        <dbReference type="ARBA" id="ARBA00023306"/>
    </source>
</evidence>
<dbReference type="PANTHER" id="PTHR23168">
    <property type="entry name" value="MITOTIC SPINDLE ASSEMBLY CHECKPOINT PROTEIN MAD1 MITOTIC ARREST DEFICIENT-LIKE PROTEIN 1"/>
    <property type="match status" value="1"/>
</dbReference>
<feature type="compositionally biased region" description="Polar residues" evidence="9">
    <location>
        <begin position="85"/>
        <end position="98"/>
    </location>
</feature>
<feature type="region of interest" description="Disordered" evidence="9">
    <location>
        <begin position="195"/>
        <end position="217"/>
    </location>
</feature>
<reference evidence="10" key="1">
    <citation type="journal article" date="2023" name="Mol. Phylogenet. Evol.">
        <title>Genome-scale phylogeny and comparative genomics of the fungal order Sordariales.</title>
        <authorList>
            <person name="Hensen N."/>
            <person name="Bonometti L."/>
            <person name="Westerberg I."/>
            <person name="Brannstrom I.O."/>
            <person name="Guillou S."/>
            <person name="Cros-Aarteil S."/>
            <person name="Calhoun S."/>
            <person name="Haridas S."/>
            <person name="Kuo A."/>
            <person name="Mondo S."/>
            <person name="Pangilinan J."/>
            <person name="Riley R."/>
            <person name="LaButti K."/>
            <person name="Andreopoulos B."/>
            <person name="Lipzen A."/>
            <person name="Chen C."/>
            <person name="Yan M."/>
            <person name="Daum C."/>
            <person name="Ng V."/>
            <person name="Clum A."/>
            <person name="Steindorff A."/>
            <person name="Ohm R.A."/>
            <person name="Martin F."/>
            <person name="Silar P."/>
            <person name="Natvig D.O."/>
            <person name="Lalanne C."/>
            <person name="Gautier V."/>
            <person name="Ament-Velasquez S.L."/>
            <person name="Kruys A."/>
            <person name="Hutchinson M.I."/>
            <person name="Powell A.J."/>
            <person name="Barry K."/>
            <person name="Miller A.N."/>
            <person name="Grigoriev I.V."/>
            <person name="Debuchy R."/>
            <person name="Gladieux P."/>
            <person name="Hiltunen Thoren M."/>
            <person name="Johannesson H."/>
        </authorList>
    </citation>
    <scope>NUCLEOTIDE SEQUENCE</scope>
    <source>
        <strain evidence="10">CBS 314.62</strain>
    </source>
</reference>
<dbReference type="GO" id="GO:0051301">
    <property type="term" value="P:cell division"/>
    <property type="evidence" value="ECO:0007669"/>
    <property type="project" value="UniProtKB-KW"/>
</dbReference>
<proteinExistence type="inferred from homology"/>
<evidence type="ECO:0000256" key="3">
    <source>
        <dbReference type="ARBA" id="ARBA00022019"/>
    </source>
</evidence>
<dbReference type="InterPro" id="IPR008672">
    <property type="entry name" value="Mad1"/>
</dbReference>
<comment type="subcellular location">
    <subcellularLocation>
        <location evidence="1">Nucleus</location>
    </subcellularLocation>
</comment>
<evidence type="ECO:0000256" key="5">
    <source>
        <dbReference type="ARBA" id="ARBA00022776"/>
    </source>
</evidence>
<dbReference type="GO" id="GO:0007094">
    <property type="term" value="P:mitotic spindle assembly checkpoint signaling"/>
    <property type="evidence" value="ECO:0007669"/>
    <property type="project" value="InterPro"/>
</dbReference>
<dbReference type="Pfam" id="PF05557">
    <property type="entry name" value="MAD"/>
    <property type="match status" value="1"/>
</dbReference>
<feature type="coiled-coil region" evidence="8">
    <location>
        <begin position="354"/>
        <end position="415"/>
    </location>
</feature>
<comment type="caution">
    <text evidence="10">The sequence shown here is derived from an EMBL/GenBank/DDBJ whole genome shotgun (WGS) entry which is preliminary data.</text>
</comment>
<evidence type="ECO:0000313" key="10">
    <source>
        <dbReference type="EMBL" id="KAK3687738.1"/>
    </source>
</evidence>
<dbReference type="GO" id="GO:0000776">
    <property type="term" value="C:kinetochore"/>
    <property type="evidence" value="ECO:0007669"/>
    <property type="project" value="TreeGrafter"/>
</dbReference>
<feature type="compositionally biased region" description="Low complexity" evidence="9">
    <location>
        <begin position="112"/>
        <end position="121"/>
    </location>
</feature>
<dbReference type="GO" id="GO:0051315">
    <property type="term" value="P:attachment of mitotic spindle microtubules to kinetochore"/>
    <property type="evidence" value="ECO:0007669"/>
    <property type="project" value="TreeGrafter"/>
</dbReference>
<keyword evidence="5" id="KW-0498">Mitosis</keyword>
<gene>
    <name evidence="10" type="ORF">B0T22DRAFT_137965</name>
</gene>
<keyword evidence="11" id="KW-1185">Reference proteome</keyword>
<organism evidence="10 11">
    <name type="scientific">Podospora appendiculata</name>
    <dbReference type="NCBI Taxonomy" id="314037"/>
    <lineage>
        <taxon>Eukaryota</taxon>
        <taxon>Fungi</taxon>
        <taxon>Dikarya</taxon>
        <taxon>Ascomycota</taxon>
        <taxon>Pezizomycotina</taxon>
        <taxon>Sordariomycetes</taxon>
        <taxon>Sordariomycetidae</taxon>
        <taxon>Sordariales</taxon>
        <taxon>Podosporaceae</taxon>
        <taxon>Podospora</taxon>
    </lineage>
</organism>
<evidence type="ECO:0000256" key="6">
    <source>
        <dbReference type="ARBA" id="ARBA00023242"/>
    </source>
</evidence>
<evidence type="ECO:0000256" key="4">
    <source>
        <dbReference type="ARBA" id="ARBA00022618"/>
    </source>
</evidence>
<evidence type="ECO:0000256" key="8">
    <source>
        <dbReference type="SAM" id="Coils"/>
    </source>
</evidence>